<accession>A0AAD4KH78</accession>
<proteinExistence type="predicted"/>
<comment type="caution">
    <text evidence="1">The sequence shown here is derived from an EMBL/GenBank/DDBJ whole genome shotgun (WGS) entry which is preliminary data.</text>
</comment>
<evidence type="ECO:0000313" key="2">
    <source>
        <dbReference type="Proteomes" id="UP001201262"/>
    </source>
</evidence>
<dbReference type="GeneID" id="70247347"/>
<gene>
    <name evidence="1" type="ORF">BGW36DRAFT_386932</name>
</gene>
<reference evidence="1" key="1">
    <citation type="submission" date="2021-12" db="EMBL/GenBank/DDBJ databases">
        <title>Convergent genome expansion in fungi linked to evolution of root-endophyte symbiosis.</title>
        <authorList>
            <consortium name="DOE Joint Genome Institute"/>
            <person name="Ke Y.-H."/>
            <person name="Bonito G."/>
            <person name="Liao H.-L."/>
            <person name="Looney B."/>
            <person name="Rojas-Flechas A."/>
            <person name="Nash J."/>
            <person name="Hameed K."/>
            <person name="Schadt C."/>
            <person name="Martin F."/>
            <person name="Crous P.W."/>
            <person name="Miettinen O."/>
            <person name="Magnuson J.K."/>
            <person name="Labbe J."/>
            <person name="Jacobson D."/>
            <person name="Doktycz M.J."/>
            <person name="Veneault-Fourrey C."/>
            <person name="Kuo A."/>
            <person name="Mondo S."/>
            <person name="Calhoun S."/>
            <person name="Riley R."/>
            <person name="Ohm R."/>
            <person name="LaButti K."/>
            <person name="Andreopoulos B."/>
            <person name="Pangilinan J."/>
            <person name="Nolan M."/>
            <person name="Tritt A."/>
            <person name="Clum A."/>
            <person name="Lipzen A."/>
            <person name="Daum C."/>
            <person name="Barry K."/>
            <person name="Grigoriev I.V."/>
            <person name="Vilgalys R."/>
        </authorList>
    </citation>
    <scope>NUCLEOTIDE SEQUENCE</scope>
    <source>
        <strain evidence="1">PMI_201</strain>
    </source>
</reference>
<dbReference type="Proteomes" id="UP001201262">
    <property type="component" value="Unassembled WGS sequence"/>
</dbReference>
<protein>
    <submittedName>
        <fullName evidence="1">Uncharacterized protein</fullName>
    </submittedName>
</protein>
<keyword evidence="2" id="KW-1185">Reference proteome</keyword>
<dbReference type="EMBL" id="JAJTJA010000011">
    <property type="protein sequence ID" value="KAH8692089.1"/>
    <property type="molecule type" value="Genomic_DNA"/>
</dbReference>
<dbReference type="RefSeq" id="XP_046068086.1">
    <property type="nucleotide sequence ID" value="XM_046217060.1"/>
</dbReference>
<evidence type="ECO:0000313" key="1">
    <source>
        <dbReference type="EMBL" id="KAH8692089.1"/>
    </source>
</evidence>
<organism evidence="1 2">
    <name type="scientific">Talaromyces proteolyticus</name>
    <dbReference type="NCBI Taxonomy" id="1131652"/>
    <lineage>
        <taxon>Eukaryota</taxon>
        <taxon>Fungi</taxon>
        <taxon>Dikarya</taxon>
        <taxon>Ascomycota</taxon>
        <taxon>Pezizomycotina</taxon>
        <taxon>Eurotiomycetes</taxon>
        <taxon>Eurotiomycetidae</taxon>
        <taxon>Eurotiales</taxon>
        <taxon>Trichocomaceae</taxon>
        <taxon>Talaromyces</taxon>
        <taxon>Talaromyces sect. Bacilispori</taxon>
    </lineage>
</organism>
<name>A0AAD4KH78_9EURO</name>
<sequence length="68" mass="8198">MRYYRQYQERVLAIDGTQIQPAEMYQEFVHEMAIQDFENSAHWIERRIGQLQNIWGPFVGQDPEADRP</sequence>
<dbReference type="AlphaFoldDB" id="A0AAD4KH78"/>